<dbReference type="EMBL" id="BGPR01000730">
    <property type="protein sequence ID" value="GBM33300.1"/>
    <property type="molecule type" value="Genomic_DNA"/>
</dbReference>
<protein>
    <submittedName>
        <fullName evidence="1">Uncharacterized protein</fullName>
    </submittedName>
</protein>
<reference evidence="1 2" key="1">
    <citation type="journal article" date="2019" name="Sci. Rep.">
        <title>Orb-weaving spider Araneus ventricosus genome elucidates the spidroin gene catalogue.</title>
        <authorList>
            <person name="Kono N."/>
            <person name="Nakamura H."/>
            <person name="Ohtoshi R."/>
            <person name="Moran D.A.P."/>
            <person name="Shinohara A."/>
            <person name="Yoshida Y."/>
            <person name="Fujiwara M."/>
            <person name="Mori M."/>
            <person name="Tomita M."/>
            <person name="Arakawa K."/>
        </authorList>
    </citation>
    <scope>NUCLEOTIDE SEQUENCE [LARGE SCALE GENOMIC DNA]</scope>
</reference>
<dbReference type="Proteomes" id="UP000499080">
    <property type="component" value="Unassembled WGS sequence"/>
</dbReference>
<name>A0A4Y2EVP2_ARAVE</name>
<accession>A0A4Y2EVP2</accession>
<organism evidence="1 2">
    <name type="scientific">Araneus ventricosus</name>
    <name type="common">Orbweaver spider</name>
    <name type="synonym">Epeira ventricosa</name>
    <dbReference type="NCBI Taxonomy" id="182803"/>
    <lineage>
        <taxon>Eukaryota</taxon>
        <taxon>Metazoa</taxon>
        <taxon>Ecdysozoa</taxon>
        <taxon>Arthropoda</taxon>
        <taxon>Chelicerata</taxon>
        <taxon>Arachnida</taxon>
        <taxon>Araneae</taxon>
        <taxon>Araneomorphae</taxon>
        <taxon>Entelegynae</taxon>
        <taxon>Araneoidea</taxon>
        <taxon>Araneidae</taxon>
        <taxon>Araneus</taxon>
    </lineage>
</organism>
<keyword evidence="2" id="KW-1185">Reference proteome</keyword>
<comment type="caution">
    <text evidence="1">The sequence shown here is derived from an EMBL/GenBank/DDBJ whole genome shotgun (WGS) entry which is preliminary data.</text>
</comment>
<sequence length="93" mass="10561">MIIVVDCRRRRIWEFGIPTLLNFHSSRLAIKVKYDPPRRAINHPCAVGEGGNVCEGQTGEIRVRRGASSLQKAKIASVRQGECGWESVWRKEE</sequence>
<proteinExistence type="predicted"/>
<gene>
    <name evidence="1" type="ORF">AVEN_101632_1</name>
</gene>
<evidence type="ECO:0000313" key="2">
    <source>
        <dbReference type="Proteomes" id="UP000499080"/>
    </source>
</evidence>
<evidence type="ECO:0000313" key="1">
    <source>
        <dbReference type="EMBL" id="GBM33300.1"/>
    </source>
</evidence>
<dbReference type="AlphaFoldDB" id="A0A4Y2EVP2"/>